<dbReference type="Pfam" id="PF03692">
    <property type="entry name" value="CxxCxxCC"/>
    <property type="match status" value="1"/>
</dbReference>
<organism evidence="1 2">
    <name type="scientific">Candidatus Acidianus copahuensis</name>
    <dbReference type="NCBI Taxonomy" id="1160895"/>
    <lineage>
        <taxon>Archaea</taxon>
        <taxon>Thermoproteota</taxon>
        <taxon>Thermoprotei</taxon>
        <taxon>Sulfolobales</taxon>
        <taxon>Sulfolobaceae</taxon>
        <taxon>Acidianus</taxon>
    </lineage>
</organism>
<evidence type="ECO:0000313" key="1">
    <source>
        <dbReference type="EMBL" id="EZQ12042.1"/>
    </source>
</evidence>
<protein>
    <recommendedName>
        <fullName evidence="3">YkgJ family cysteine cluster protein</fullName>
    </recommendedName>
</protein>
<dbReference type="RefSeq" id="WP_048098454.1">
    <property type="nucleotide sequence ID" value="NZ_JFZT01000005.1"/>
</dbReference>
<accession>A0A031LUI9</accession>
<evidence type="ECO:0008006" key="3">
    <source>
        <dbReference type="Google" id="ProtNLM"/>
    </source>
</evidence>
<proteinExistence type="predicted"/>
<dbReference type="OrthoDB" id="36424at2157"/>
<keyword evidence="2" id="KW-1185">Reference proteome</keyword>
<dbReference type="AlphaFoldDB" id="A0A031LUI9"/>
<comment type="caution">
    <text evidence="1">The sequence shown here is derived from an EMBL/GenBank/DDBJ whole genome shotgun (WGS) entry which is preliminary data.</text>
</comment>
<dbReference type="EMBL" id="JFZT01000005">
    <property type="protein sequence ID" value="EZQ12042.1"/>
    <property type="molecule type" value="Genomic_DNA"/>
</dbReference>
<dbReference type="InterPro" id="IPR005358">
    <property type="entry name" value="Puta_zinc/iron-chelating_dom"/>
</dbReference>
<sequence>MNTEEINLLTKRALSGDKKSLLEILNFLEKFDQPLTRFASYSILYQFAFNSLYDIGKYCEECGGKCCKSGDPIQVFNFDYEEIKKMGGDVGRLRKNGKIHLLSRPCPFQNGWACSIHKFKPYSCLSYPFATEDEQMIVIKEYKDGIPDFKVPEFCTSGKVVKDRLNNVEKELREKLGRIPSAKEILEFLMKEKT</sequence>
<reference evidence="1 2" key="1">
    <citation type="submission" date="2014-03" db="EMBL/GenBank/DDBJ databases">
        <title>Draft genome sequence of the novel thermoacidophilic archaea Acidianus copahuensis ALE1 strain, isolated from Copahue volcanic area in Neuquen Argentina.</title>
        <authorList>
            <person name="Urbieta M.S."/>
            <person name="Rascovan N."/>
            <person name="Castro C."/>
            <person name="Revale S."/>
            <person name="Giaveno M.A."/>
            <person name="Vazquez M.P."/>
            <person name="Donati E.R."/>
        </authorList>
    </citation>
    <scope>NUCLEOTIDE SEQUENCE [LARGE SCALE GENOMIC DNA]</scope>
    <source>
        <strain evidence="1 2">ALE1</strain>
    </source>
</reference>
<gene>
    <name evidence="1" type="ORF">CM19_00290</name>
</gene>
<name>A0A031LUI9_9CREN</name>
<dbReference type="Proteomes" id="UP000024332">
    <property type="component" value="Unassembled WGS sequence"/>
</dbReference>
<evidence type="ECO:0000313" key="2">
    <source>
        <dbReference type="Proteomes" id="UP000024332"/>
    </source>
</evidence>
<dbReference type="STRING" id="1160895.CM19_00290"/>